<dbReference type="PANTHER" id="PTHR11206">
    <property type="entry name" value="MULTIDRUG RESISTANCE PROTEIN"/>
    <property type="match status" value="1"/>
</dbReference>
<dbReference type="InterPro" id="IPR002528">
    <property type="entry name" value="MATE_fam"/>
</dbReference>
<evidence type="ECO:0000259" key="3">
    <source>
        <dbReference type="Pfam" id="PF13966"/>
    </source>
</evidence>
<dbReference type="GO" id="GO:0016020">
    <property type="term" value="C:membrane"/>
    <property type="evidence" value="ECO:0007669"/>
    <property type="project" value="InterPro"/>
</dbReference>
<feature type="transmembrane region" description="Helical" evidence="2">
    <location>
        <begin position="132"/>
        <end position="156"/>
    </location>
</feature>
<organism evidence="4">
    <name type="scientific">Oryza punctata</name>
    <name type="common">Red rice</name>
    <dbReference type="NCBI Taxonomy" id="4537"/>
    <lineage>
        <taxon>Eukaryota</taxon>
        <taxon>Viridiplantae</taxon>
        <taxon>Streptophyta</taxon>
        <taxon>Embryophyta</taxon>
        <taxon>Tracheophyta</taxon>
        <taxon>Spermatophyta</taxon>
        <taxon>Magnoliopsida</taxon>
        <taxon>Liliopsida</taxon>
        <taxon>Poales</taxon>
        <taxon>Poaceae</taxon>
        <taxon>BOP clade</taxon>
        <taxon>Oryzoideae</taxon>
        <taxon>Oryzeae</taxon>
        <taxon>Oryzinae</taxon>
        <taxon>Oryza</taxon>
    </lineage>
</organism>
<dbReference type="Pfam" id="PF01554">
    <property type="entry name" value="MatE"/>
    <property type="match status" value="1"/>
</dbReference>
<evidence type="ECO:0000256" key="1">
    <source>
        <dbReference type="ARBA" id="ARBA00010199"/>
    </source>
</evidence>
<evidence type="ECO:0000256" key="2">
    <source>
        <dbReference type="SAM" id="Phobius"/>
    </source>
</evidence>
<dbReference type="Gramene" id="OPUNC10G05780.1">
    <property type="protein sequence ID" value="OPUNC10G05780.1"/>
    <property type="gene ID" value="OPUNC10G05780"/>
</dbReference>
<dbReference type="InterPro" id="IPR026960">
    <property type="entry name" value="RVT-Znf"/>
</dbReference>
<evidence type="ECO:0000313" key="4">
    <source>
        <dbReference type="EnsemblPlants" id="OPUNC10G05780.1"/>
    </source>
</evidence>
<dbReference type="AlphaFoldDB" id="A0A0E0M6P7"/>
<reference evidence="4" key="2">
    <citation type="submission" date="2018-05" db="EMBL/GenBank/DDBJ databases">
        <title>OpunRS2 (Oryza punctata Reference Sequence Version 2).</title>
        <authorList>
            <person name="Zhang J."/>
            <person name="Kudrna D."/>
            <person name="Lee S."/>
            <person name="Talag J."/>
            <person name="Welchert J."/>
            <person name="Wing R.A."/>
        </authorList>
    </citation>
    <scope>NUCLEOTIDE SEQUENCE [LARGE SCALE GENOMIC DNA]</scope>
</reference>
<dbReference type="HOGENOM" id="CLU_1430149_0_0_1"/>
<reference evidence="4" key="1">
    <citation type="submission" date="2015-04" db="UniProtKB">
        <authorList>
            <consortium name="EnsemblPlants"/>
        </authorList>
    </citation>
    <scope>IDENTIFICATION</scope>
</reference>
<feature type="transmembrane region" description="Helical" evidence="2">
    <location>
        <begin position="168"/>
        <end position="189"/>
    </location>
</feature>
<keyword evidence="2" id="KW-1133">Transmembrane helix</keyword>
<keyword evidence="2" id="KW-0472">Membrane</keyword>
<dbReference type="eggNOG" id="KOG1347">
    <property type="taxonomic scope" value="Eukaryota"/>
</dbReference>
<dbReference type="Proteomes" id="UP000026962">
    <property type="component" value="Chromosome 10"/>
</dbReference>
<keyword evidence="5" id="KW-1185">Reference proteome</keyword>
<feature type="domain" description="Reverse transcriptase zinc-binding" evidence="3">
    <location>
        <begin position="45"/>
        <end position="84"/>
    </location>
</feature>
<keyword evidence="2" id="KW-0812">Transmembrane</keyword>
<protein>
    <recommendedName>
        <fullName evidence="3">Reverse transcriptase zinc-binding domain-containing protein</fullName>
    </recommendedName>
</protein>
<sequence length="190" mass="22058">MKSHMSRRIHDWNSLLDPILFISQYELREVDLETMGAEKCKITEWTSDRLATRRWPNNTYCRLCCHTLETSFHLLTDCRFTRKIMEILANWSVCEQLKAIKWNATITVRDYTCVSNQLGTGKPQEAKLATRVVICMVLSEGLLITFMMISLCKFWGYVYSNEAEVVTYIARMIPVLAISFFIDGIHISLS</sequence>
<dbReference type="GO" id="GO:0042910">
    <property type="term" value="F:xenobiotic transmembrane transporter activity"/>
    <property type="evidence" value="ECO:0007669"/>
    <property type="project" value="InterPro"/>
</dbReference>
<name>A0A0E0M6P7_ORYPU</name>
<evidence type="ECO:0000313" key="5">
    <source>
        <dbReference type="Proteomes" id="UP000026962"/>
    </source>
</evidence>
<proteinExistence type="inferred from homology"/>
<dbReference type="Pfam" id="PF13966">
    <property type="entry name" value="zf-RVT"/>
    <property type="match status" value="1"/>
</dbReference>
<dbReference type="EnsemblPlants" id="OPUNC10G05780.1">
    <property type="protein sequence ID" value="OPUNC10G05780.1"/>
    <property type="gene ID" value="OPUNC10G05780"/>
</dbReference>
<comment type="similarity">
    <text evidence="1">Belongs to the multi antimicrobial extrusion (MATE) (TC 2.A.66.1) family.</text>
</comment>
<dbReference type="GO" id="GO:0015297">
    <property type="term" value="F:antiporter activity"/>
    <property type="evidence" value="ECO:0007669"/>
    <property type="project" value="InterPro"/>
</dbReference>
<accession>A0A0E0M6P7</accession>